<gene>
    <name evidence="1" type="ORF">GCM10008938_46470</name>
</gene>
<dbReference type="EMBL" id="BMOD01000032">
    <property type="protein sequence ID" value="GGJ55084.1"/>
    <property type="molecule type" value="Genomic_DNA"/>
</dbReference>
<organism evidence="1 2">
    <name type="scientific">Deinococcus roseus</name>
    <dbReference type="NCBI Taxonomy" id="392414"/>
    <lineage>
        <taxon>Bacteria</taxon>
        <taxon>Thermotogati</taxon>
        <taxon>Deinococcota</taxon>
        <taxon>Deinococci</taxon>
        <taxon>Deinococcales</taxon>
        <taxon>Deinococcaceae</taxon>
        <taxon>Deinococcus</taxon>
    </lineage>
</organism>
<reference evidence="2" key="1">
    <citation type="journal article" date="2019" name="Int. J. Syst. Evol. Microbiol.">
        <title>The Global Catalogue of Microorganisms (GCM) 10K type strain sequencing project: providing services to taxonomists for standard genome sequencing and annotation.</title>
        <authorList>
            <consortium name="The Broad Institute Genomics Platform"/>
            <consortium name="The Broad Institute Genome Sequencing Center for Infectious Disease"/>
            <person name="Wu L."/>
            <person name="Ma J."/>
        </authorList>
    </citation>
    <scope>NUCLEOTIDE SEQUENCE [LARGE SCALE GENOMIC DNA]</scope>
    <source>
        <strain evidence="2">JCM 14370</strain>
    </source>
</reference>
<sequence length="328" mass="37791">MNPSQHRLTSSAPMPLLDQFDLIHLLQTWQIPFKNLGDFLEVEHQGTHHLLRAEAREDGLGQLLLAYPERPLREEHWQILTEHACTDMFMRSVQTRADAGLDLSFLNSAWVNHAKIPPLIWNAGSATLFLDSKILEGISSKGYFLRLLEAMDQKIQVYFSQVRKETTPLQPWQQRPEEDGTEWMTAGHLQSLLPGSENWSMTRINELSTLYLPPEELHGAFPNLDEVGLHVHLRWSKDEHDWGCLYFRAYTEAPKVPHKTEKLLEGHLQHLEHLLNQGRNLSAQLDPDGDMVVRRIFWCEKAPSPELLKAYLADIELAAWLTYAICVQ</sequence>
<accession>A0ABQ2DG28</accession>
<proteinExistence type="predicted"/>
<keyword evidence="2" id="KW-1185">Reference proteome</keyword>
<name>A0ABQ2DG28_9DEIO</name>
<dbReference type="Proteomes" id="UP000632222">
    <property type="component" value="Unassembled WGS sequence"/>
</dbReference>
<evidence type="ECO:0000313" key="1">
    <source>
        <dbReference type="EMBL" id="GGJ55084.1"/>
    </source>
</evidence>
<comment type="caution">
    <text evidence="1">The sequence shown here is derived from an EMBL/GenBank/DDBJ whole genome shotgun (WGS) entry which is preliminary data.</text>
</comment>
<protein>
    <submittedName>
        <fullName evidence="1">Uncharacterized protein</fullName>
    </submittedName>
</protein>
<evidence type="ECO:0000313" key="2">
    <source>
        <dbReference type="Proteomes" id="UP000632222"/>
    </source>
</evidence>